<evidence type="ECO:0000256" key="1">
    <source>
        <dbReference type="SAM" id="MobiDB-lite"/>
    </source>
</evidence>
<reference evidence="2 3" key="1">
    <citation type="journal article" date="2018" name="Genome Biol. Evol.">
        <title>Multiple Roots of Fruiting Body Formation in Amoebozoa.</title>
        <authorList>
            <person name="Hillmann F."/>
            <person name="Forbes G."/>
            <person name="Novohradska S."/>
            <person name="Ferling I."/>
            <person name="Riege K."/>
            <person name="Groth M."/>
            <person name="Westermann M."/>
            <person name="Marz M."/>
            <person name="Spaller T."/>
            <person name="Winckler T."/>
            <person name="Schaap P."/>
            <person name="Glockner G."/>
        </authorList>
    </citation>
    <scope>NUCLEOTIDE SEQUENCE [LARGE SCALE GENOMIC DNA]</scope>
    <source>
        <strain evidence="2 3">Jena</strain>
    </source>
</reference>
<proteinExistence type="predicted"/>
<organism evidence="2 3">
    <name type="scientific">Planoprotostelium fungivorum</name>
    <dbReference type="NCBI Taxonomy" id="1890364"/>
    <lineage>
        <taxon>Eukaryota</taxon>
        <taxon>Amoebozoa</taxon>
        <taxon>Evosea</taxon>
        <taxon>Variosea</taxon>
        <taxon>Cavosteliida</taxon>
        <taxon>Cavosteliaceae</taxon>
        <taxon>Planoprotostelium</taxon>
    </lineage>
</organism>
<name>A0A2P6NCM3_9EUKA</name>
<dbReference type="InterPro" id="IPR040430">
    <property type="entry name" value="CudA-like"/>
</dbReference>
<keyword evidence="3" id="KW-1185">Reference proteome</keyword>
<comment type="caution">
    <text evidence="2">The sequence shown here is derived from an EMBL/GenBank/DDBJ whole genome shotgun (WGS) entry which is preliminary data.</text>
</comment>
<dbReference type="Proteomes" id="UP000241769">
    <property type="component" value="Unassembled WGS sequence"/>
</dbReference>
<gene>
    <name evidence="2" type="ORF">PROFUN_10816</name>
</gene>
<dbReference type="OrthoDB" id="19587at2759"/>
<dbReference type="PANTHER" id="PTHR38092:SF2">
    <property type="entry name" value="GAE DOMAIN-CONTAINING PROTEIN"/>
    <property type="match status" value="1"/>
</dbReference>
<evidence type="ECO:0000313" key="2">
    <source>
        <dbReference type="EMBL" id="PRP81716.1"/>
    </source>
</evidence>
<sequence length="306" mass="34613">MSRKGNNGVACDEKPEHSKHDTMNQIEFSIDEQTSIAQDHFRQNGVETELHVVAKAIPFIIGLAADGMSFHDIDIHIKLFYDDDLEEEHVSRKKRKLPSSAGREVEAPRSSPLEHVTHINEEGNHASVEIKINVLSSQHEGSYFRVRFLFTQKDDEGQVISELHSNPIKVVSKRKQATKAVEKLNGKNLGEESEAIPPPATLAKKSQLDHLEIIAESLLRLERQQQEQSKLVLFLAKDKADKARDRSSTDVERLVHQMTNFVSQNSLDATETRLKIRRTMTDMCTPEEVQALVQLGRVLQEEGGER</sequence>
<feature type="region of interest" description="Disordered" evidence="1">
    <location>
        <begin position="1"/>
        <end position="22"/>
    </location>
</feature>
<dbReference type="EMBL" id="MDYQ01000120">
    <property type="protein sequence ID" value="PRP81716.1"/>
    <property type="molecule type" value="Genomic_DNA"/>
</dbReference>
<evidence type="ECO:0000313" key="3">
    <source>
        <dbReference type="Proteomes" id="UP000241769"/>
    </source>
</evidence>
<dbReference type="AlphaFoldDB" id="A0A2P6NCM3"/>
<dbReference type="InParanoid" id="A0A2P6NCM3"/>
<feature type="compositionally biased region" description="Basic and acidic residues" evidence="1">
    <location>
        <begin position="11"/>
        <end position="22"/>
    </location>
</feature>
<protein>
    <submittedName>
        <fullName evidence="2">Uncharacterized protein</fullName>
    </submittedName>
</protein>
<accession>A0A2P6NCM3</accession>
<dbReference type="PANTHER" id="PTHR38092">
    <property type="entry name" value="REGULATOR CUDA, PUTATIVE-RELATED"/>
    <property type="match status" value="1"/>
</dbReference>